<feature type="signal peptide" evidence="4">
    <location>
        <begin position="1"/>
        <end position="22"/>
    </location>
</feature>
<evidence type="ECO:0000313" key="7">
    <source>
        <dbReference type="Proteomes" id="UP000288669"/>
    </source>
</evidence>
<proteinExistence type="inferred from homology"/>
<accession>A0A430AFT4</accession>
<dbReference type="PANTHER" id="PTHR30290:SF9">
    <property type="entry name" value="OLIGOPEPTIDE-BINDING PROTEIN APPA"/>
    <property type="match status" value="1"/>
</dbReference>
<dbReference type="RefSeq" id="WP_126826153.1">
    <property type="nucleotide sequence ID" value="NZ_JBHLWU010000001.1"/>
</dbReference>
<feature type="chain" id="PRO_5039148913" evidence="4">
    <location>
        <begin position="23"/>
        <end position="591"/>
    </location>
</feature>
<organism evidence="6 7">
    <name type="scientific">Vagococcus entomophilus</name>
    <dbReference type="NCBI Taxonomy" id="1160095"/>
    <lineage>
        <taxon>Bacteria</taxon>
        <taxon>Bacillati</taxon>
        <taxon>Bacillota</taxon>
        <taxon>Bacilli</taxon>
        <taxon>Lactobacillales</taxon>
        <taxon>Enterococcaceae</taxon>
        <taxon>Vagococcus</taxon>
    </lineage>
</organism>
<reference evidence="6 7" key="1">
    <citation type="submission" date="2017-05" db="EMBL/GenBank/DDBJ databases">
        <title>Vagococcus spp. assemblies.</title>
        <authorList>
            <person name="Gulvik C.A."/>
        </authorList>
    </citation>
    <scope>NUCLEOTIDE SEQUENCE [LARGE SCALE GENOMIC DNA]</scope>
    <source>
        <strain evidence="6 7">DSM 24756</strain>
    </source>
</reference>
<dbReference type="InterPro" id="IPR030678">
    <property type="entry name" value="Peptide/Ni-bd"/>
</dbReference>
<evidence type="ECO:0000256" key="4">
    <source>
        <dbReference type="SAM" id="SignalP"/>
    </source>
</evidence>
<dbReference type="Proteomes" id="UP000288669">
    <property type="component" value="Unassembled WGS sequence"/>
</dbReference>
<evidence type="ECO:0000259" key="5">
    <source>
        <dbReference type="Pfam" id="PF00496"/>
    </source>
</evidence>
<dbReference type="Gene3D" id="3.10.105.10">
    <property type="entry name" value="Dipeptide-binding Protein, Domain 3"/>
    <property type="match status" value="1"/>
</dbReference>
<dbReference type="Gene3D" id="3.40.190.10">
    <property type="entry name" value="Periplasmic binding protein-like II"/>
    <property type="match status" value="1"/>
</dbReference>
<dbReference type="GO" id="GO:1904680">
    <property type="term" value="F:peptide transmembrane transporter activity"/>
    <property type="evidence" value="ECO:0007669"/>
    <property type="project" value="TreeGrafter"/>
</dbReference>
<evidence type="ECO:0000256" key="3">
    <source>
        <dbReference type="ARBA" id="ARBA00022729"/>
    </source>
</evidence>
<keyword evidence="3 4" id="KW-0732">Signal</keyword>
<gene>
    <name evidence="6" type="ORF">CBF30_10030</name>
</gene>
<name>A0A430AFT4_9ENTE</name>
<keyword evidence="2" id="KW-0813">Transport</keyword>
<comment type="similarity">
    <text evidence="1">Belongs to the bacterial solute-binding protein 5 family.</text>
</comment>
<dbReference type="SUPFAM" id="SSF53850">
    <property type="entry name" value="Periplasmic binding protein-like II"/>
    <property type="match status" value="1"/>
</dbReference>
<dbReference type="GO" id="GO:0043190">
    <property type="term" value="C:ATP-binding cassette (ABC) transporter complex"/>
    <property type="evidence" value="ECO:0007669"/>
    <property type="project" value="InterPro"/>
</dbReference>
<dbReference type="OrthoDB" id="9796817at2"/>
<dbReference type="PROSITE" id="PS51257">
    <property type="entry name" value="PROKAR_LIPOPROTEIN"/>
    <property type="match status" value="1"/>
</dbReference>
<dbReference type="Gene3D" id="3.90.76.10">
    <property type="entry name" value="Dipeptide-binding Protein, Domain 1"/>
    <property type="match status" value="1"/>
</dbReference>
<dbReference type="InterPro" id="IPR000914">
    <property type="entry name" value="SBP_5_dom"/>
</dbReference>
<dbReference type="AlphaFoldDB" id="A0A430AFT4"/>
<dbReference type="GO" id="GO:0015833">
    <property type="term" value="P:peptide transport"/>
    <property type="evidence" value="ECO:0007669"/>
    <property type="project" value="TreeGrafter"/>
</dbReference>
<dbReference type="GO" id="GO:0042597">
    <property type="term" value="C:periplasmic space"/>
    <property type="evidence" value="ECO:0007669"/>
    <property type="project" value="UniProtKB-ARBA"/>
</dbReference>
<dbReference type="InterPro" id="IPR039424">
    <property type="entry name" value="SBP_5"/>
</dbReference>
<dbReference type="PIRSF" id="PIRSF002741">
    <property type="entry name" value="MppA"/>
    <property type="match status" value="1"/>
</dbReference>
<comment type="caution">
    <text evidence="6">The sequence shown here is derived from an EMBL/GenBank/DDBJ whole genome shotgun (WGS) entry which is preliminary data.</text>
</comment>
<keyword evidence="7" id="KW-1185">Reference proteome</keyword>
<protein>
    <submittedName>
        <fullName evidence="6">Oligopeptide ABC transporter substrate-binding protein</fullName>
    </submittedName>
</protein>
<evidence type="ECO:0000313" key="6">
    <source>
        <dbReference type="EMBL" id="RSU06574.1"/>
    </source>
</evidence>
<evidence type="ECO:0000256" key="1">
    <source>
        <dbReference type="ARBA" id="ARBA00005695"/>
    </source>
</evidence>
<feature type="domain" description="Solute-binding protein family 5" evidence="5">
    <location>
        <begin position="112"/>
        <end position="508"/>
    </location>
</feature>
<dbReference type="EMBL" id="NGJZ01000003">
    <property type="protein sequence ID" value="RSU06574.1"/>
    <property type="molecule type" value="Genomic_DNA"/>
</dbReference>
<dbReference type="Pfam" id="PF00496">
    <property type="entry name" value="SBP_bac_5"/>
    <property type="match status" value="1"/>
</dbReference>
<dbReference type="CDD" id="cd08510">
    <property type="entry name" value="PBP2_Lactococcal_OppA_like"/>
    <property type="match status" value="1"/>
</dbReference>
<sequence length="591" mass="66132">MKKKKLLGFVTLAAVAVLGLTACGGSKSSSSNSSTQTEDASKFVTKVKNSNKAIKGGTLDVAVVTDTQFKGMFSEAYFEDAYDDYFMKPAFESLFSMDDNFTITDEGVAKLKLDKEAKTATVTLQKGVKWSDGQELTADDVIYPYELIGNKDYTGVRYDDNFQNVVGMAEYHDGKASTISGIEKVDNYTVKITYKEMTPDMLQAGGAVNAYAIPKHVFQNIAIKDQDKSDAVRKNPVTFGPYVISKVTTGESVEYTPNKYYYKGTPKLDKIVFTSVPSASITEALKAKKYDMVYSMPTDTYTTYKDTDGYQMLGRQQLAYTYLGFKQGKWDSVKGEVVTDKNAKMSNKNLRQAMAYAIDNNAIGEKFYNGLRSNGTTLIPTIFKELHDSEIKGYTLDIKKAKKLLDEAGYKDTDKDGYREDANGKKLTINFASMSGGETAQPIADYYIQQWKKIGLRVELTTGRLLDFQSFYDKLKNDDPGIDVYQAAWGLSSAPSPAGLYSKSASYNYARYSTDESEKLLKAIDSKESFNSKTRKENYDAWQKYMYEQAVVVPTLYRNEVMPVNNRVKGFDWSYGDVKGFYGIELTSKTR</sequence>
<evidence type="ECO:0000256" key="2">
    <source>
        <dbReference type="ARBA" id="ARBA00022448"/>
    </source>
</evidence>
<dbReference type="PANTHER" id="PTHR30290">
    <property type="entry name" value="PERIPLASMIC BINDING COMPONENT OF ABC TRANSPORTER"/>
    <property type="match status" value="1"/>
</dbReference>